<name>A0A8X6Q6F7_NEPPI</name>
<comment type="caution">
    <text evidence="1">The sequence shown here is derived from an EMBL/GenBank/DDBJ whole genome shotgun (WGS) entry which is preliminary data.</text>
</comment>
<keyword evidence="2" id="KW-1185">Reference proteome</keyword>
<reference evidence="1" key="1">
    <citation type="submission" date="2020-08" db="EMBL/GenBank/DDBJ databases">
        <title>Multicomponent nature underlies the extraordinary mechanical properties of spider dragline silk.</title>
        <authorList>
            <person name="Kono N."/>
            <person name="Nakamura H."/>
            <person name="Mori M."/>
            <person name="Yoshida Y."/>
            <person name="Ohtoshi R."/>
            <person name="Malay A.D."/>
            <person name="Moran D.A.P."/>
            <person name="Tomita M."/>
            <person name="Numata K."/>
            <person name="Arakawa K."/>
        </authorList>
    </citation>
    <scope>NUCLEOTIDE SEQUENCE</scope>
</reference>
<gene>
    <name evidence="1" type="ORF">NPIL_684041</name>
</gene>
<dbReference type="Proteomes" id="UP000887013">
    <property type="component" value="Unassembled WGS sequence"/>
</dbReference>
<evidence type="ECO:0000313" key="2">
    <source>
        <dbReference type="Proteomes" id="UP000887013"/>
    </source>
</evidence>
<protein>
    <submittedName>
        <fullName evidence="1">Uncharacterized protein</fullName>
    </submittedName>
</protein>
<dbReference type="EMBL" id="BMAW01076479">
    <property type="protein sequence ID" value="GFU01679.1"/>
    <property type="molecule type" value="Genomic_DNA"/>
</dbReference>
<proteinExistence type="predicted"/>
<accession>A0A8X6Q6F7</accession>
<evidence type="ECO:0000313" key="1">
    <source>
        <dbReference type="EMBL" id="GFU01679.1"/>
    </source>
</evidence>
<dbReference type="AlphaFoldDB" id="A0A8X6Q6F7"/>
<sequence length="180" mass="20346">MRCEILVNRVAAGGCHGGTAARMVSTLRSFKAFSHRNSHNVFAATCTCKTSILAVHRCCWQIVCLEKRHLLALQTIPPYTADQLPKQLPCTLKPSIHAKAKNASLYIPWLMATMANPAAGLPCQNGQVLYTCIWLRSPLASYLYWYCYKACKSAFYYRMQAHSCRFASEINMDGFRYTDY</sequence>
<organism evidence="1 2">
    <name type="scientific">Nephila pilipes</name>
    <name type="common">Giant wood spider</name>
    <name type="synonym">Nephila maculata</name>
    <dbReference type="NCBI Taxonomy" id="299642"/>
    <lineage>
        <taxon>Eukaryota</taxon>
        <taxon>Metazoa</taxon>
        <taxon>Ecdysozoa</taxon>
        <taxon>Arthropoda</taxon>
        <taxon>Chelicerata</taxon>
        <taxon>Arachnida</taxon>
        <taxon>Araneae</taxon>
        <taxon>Araneomorphae</taxon>
        <taxon>Entelegynae</taxon>
        <taxon>Araneoidea</taxon>
        <taxon>Nephilidae</taxon>
        <taxon>Nephila</taxon>
    </lineage>
</organism>